<dbReference type="Proteomes" id="UP000034783">
    <property type="component" value="Unassembled WGS sequence"/>
</dbReference>
<sequence>DNLTLATFRSAELGFLGVWVLTCRHTPFLNGDAKLVNDRFLALKKSRKAGVVVFFDLDFLFFRTN</sequence>
<reference evidence="1 2" key="1">
    <citation type="journal article" date="2015" name="Nature">
        <title>rRNA introns, odd ribosomes, and small enigmatic genomes across a large radiation of phyla.</title>
        <authorList>
            <person name="Brown C.T."/>
            <person name="Hug L.A."/>
            <person name="Thomas B.C."/>
            <person name="Sharon I."/>
            <person name="Castelle C.J."/>
            <person name="Singh A."/>
            <person name="Wilkins M.J."/>
            <person name="Williams K.H."/>
            <person name="Banfield J.F."/>
        </authorList>
    </citation>
    <scope>NUCLEOTIDE SEQUENCE [LARGE SCALE GENOMIC DNA]</scope>
</reference>
<gene>
    <name evidence="1" type="ORF">UW65_C0018G0003</name>
</gene>
<dbReference type="EMBL" id="LCJD01000018">
    <property type="protein sequence ID" value="KKT69602.1"/>
    <property type="molecule type" value="Genomic_DNA"/>
</dbReference>
<accession>A0A0G1LLK5</accession>
<comment type="caution">
    <text evidence="1">The sequence shown here is derived from an EMBL/GenBank/DDBJ whole genome shotgun (WGS) entry which is preliminary data.</text>
</comment>
<feature type="non-terminal residue" evidence="1">
    <location>
        <position position="1"/>
    </location>
</feature>
<name>A0A0G1LLK5_UNCKA</name>
<evidence type="ECO:0000313" key="2">
    <source>
        <dbReference type="Proteomes" id="UP000034783"/>
    </source>
</evidence>
<dbReference type="AlphaFoldDB" id="A0A0G1LLK5"/>
<organism evidence="1 2">
    <name type="scientific">candidate division WWE3 bacterium GW2011_GWB1_44_4</name>
    <dbReference type="NCBI Taxonomy" id="1619116"/>
    <lineage>
        <taxon>Bacteria</taxon>
        <taxon>Katanobacteria</taxon>
    </lineage>
</organism>
<protein>
    <submittedName>
        <fullName evidence="1">Uncharacterized protein</fullName>
    </submittedName>
</protein>
<proteinExistence type="predicted"/>
<evidence type="ECO:0000313" key="1">
    <source>
        <dbReference type="EMBL" id="KKT69602.1"/>
    </source>
</evidence>